<dbReference type="InterPro" id="IPR016140">
    <property type="entry name" value="Bifunc_inhib/LTP/seed_store"/>
</dbReference>
<feature type="signal peptide" evidence="10">
    <location>
        <begin position="1"/>
        <end position="31"/>
    </location>
</feature>
<dbReference type="Gene3D" id="1.10.110.10">
    <property type="entry name" value="Plant lipid-transfer and hydrophobic proteins"/>
    <property type="match status" value="1"/>
</dbReference>
<name>A0A830BGS9_9LAMI</name>
<feature type="domain" description="Bifunctional inhibitor/plant lipid transfer protein/seed storage helical" evidence="11">
    <location>
        <begin position="37"/>
        <end position="115"/>
    </location>
</feature>
<dbReference type="InterPro" id="IPR036312">
    <property type="entry name" value="Bifun_inhib/LTP/seed_sf"/>
</dbReference>
<organism evidence="12 13">
    <name type="scientific">Phtheirospermum japonicum</name>
    <dbReference type="NCBI Taxonomy" id="374723"/>
    <lineage>
        <taxon>Eukaryota</taxon>
        <taxon>Viridiplantae</taxon>
        <taxon>Streptophyta</taxon>
        <taxon>Embryophyta</taxon>
        <taxon>Tracheophyta</taxon>
        <taxon>Spermatophyta</taxon>
        <taxon>Magnoliopsida</taxon>
        <taxon>eudicotyledons</taxon>
        <taxon>Gunneridae</taxon>
        <taxon>Pentapetalae</taxon>
        <taxon>asterids</taxon>
        <taxon>lamiids</taxon>
        <taxon>Lamiales</taxon>
        <taxon>Orobanchaceae</taxon>
        <taxon>Orobanchaceae incertae sedis</taxon>
        <taxon>Phtheirospermum</taxon>
    </lineage>
</organism>
<keyword evidence="8" id="KW-0449">Lipoprotein</keyword>
<evidence type="ECO:0000256" key="4">
    <source>
        <dbReference type="ARBA" id="ARBA00022622"/>
    </source>
</evidence>
<evidence type="ECO:0000259" key="11">
    <source>
        <dbReference type="SMART" id="SM00499"/>
    </source>
</evidence>
<evidence type="ECO:0000256" key="5">
    <source>
        <dbReference type="ARBA" id="ARBA00022729"/>
    </source>
</evidence>
<dbReference type="GO" id="GO:0005886">
    <property type="term" value="C:plasma membrane"/>
    <property type="evidence" value="ECO:0007669"/>
    <property type="project" value="UniProtKB-SubCell"/>
</dbReference>
<dbReference type="Pfam" id="PF14368">
    <property type="entry name" value="LTP_2"/>
    <property type="match status" value="1"/>
</dbReference>
<dbReference type="SMART" id="SM00499">
    <property type="entry name" value="AAI"/>
    <property type="match status" value="1"/>
</dbReference>
<evidence type="ECO:0000256" key="1">
    <source>
        <dbReference type="ARBA" id="ARBA00004609"/>
    </source>
</evidence>
<feature type="chain" id="PRO_5032836287" evidence="10">
    <location>
        <begin position="32"/>
        <end position="153"/>
    </location>
</feature>
<evidence type="ECO:0000256" key="2">
    <source>
        <dbReference type="ARBA" id="ARBA00009748"/>
    </source>
</evidence>
<reference evidence="12" key="1">
    <citation type="submission" date="2020-07" db="EMBL/GenBank/DDBJ databases">
        <title>Ethylene signaling mediates host invasion by parasitic plants.</title>
        <authorList>
            <person name="Yoshida S."/>
        </authorList>
    </citation>
    <scope>NUCLEOTIDE SEQUENCE</scope>
    <source>
        <strain evidence="12">Okayama</strain>
    </source>
</reference>
<accession>A0A830BGS9</accession>
<keyword evidence="3" id="KW-1003">Cell membrane</keyword>
<dbReference type="OrthoDB" id="1914452at2759"/>
<evidence type="ECO:0000256" key="8">
    <source>
        <dbReference type="ARBA" id="ARBA00023288"/>
    </source>
</evidence>
<keyword evidence="13" id="KW-1185">Reference proteome</keyword>
<keyword evidence="6" id="KW-1015">Disulfide bond</keyword>
<dbReference type="PANTHER" id="PTHR33044">
    <property type="entry name" value="BIFUNCTIONAL INHIBITOR/LIPID-TRANSFER PROTEIN/SEED STORAGE 2S ALBUMIN SUPERFAMILY PROTEIN-RELATED"/>
    <property type="match status" value="1"/>
</dbReference>
<keyword evidence="7" id="KW-0325">Glycoprotein</keyword>
<keyword evidence="5 10" id="KW-0732">Signal</keyword>
<evidence type="ECO:0000256" key="9">
    <source>
        <dbReference type="SAM" id="MobiDB-lite"/>
    </source>
</evidence>
<dbReference type="CDD" id="cd00010">
    <property type="entry name" value="AAI_LTSS"/>
    <property type="match status" value="1"/>
</dbReference>
<keyword evidence="4" id="KW-0336">GPI-anchor</keyword>
<evidence type="ECO:0000313" key="13">
    <source>
        <dbReference type="Proteomes" id="UP000653305"/>
    </source>
</evidence>
<sequence length="153" mass="15812">MEKNFTIPRTLISLALVTALMGIIFGHPADGQTSSACSGAMISSFGSCIGFLTSDSNLSRPSSDCCNSLRDLMSNGQDCLCLIVTGGVPFEVPINRDLAISLPRACRTSGVPIECKATASPVPTPGTPNQSGPSTYPGVSPPSPTGSRYMAKL</sequence>
<dbReference type="GO" id="GO:0098552">
    <property type="term" value="C:side of membrane"/>
    <property type="evidence" value="ECO:0007669"/>
    <property type="project" value="UniProtKB-KW"/>
</dbReference>
<dbReference type="Proteomes" id="UP000653305">
    <property type="component" value="Unassembled WGS sequence"/>
</dbReference>
<evidence type="ECO:0000256" key="6">
    <source>
        <dbReference type="ARBA" id="ARBA00023157"/>
    </source>
</evidence>
<comment type="subcellular location">
    <subcellularLocation>
        <location evidence="1">Cell membrane</location>
        <topology evidence="1">Lipid-anchor</topology>
        <topology evidence="1">GPI-anchor</topology>
    </subcellularLocation>
</comment>
<feature type="region of interest" description="Disordered" evidence="9">
    <location>
        <begin position="117"/>
        <end position="153"/>
    </location>
</feature>
<gene>
    <name evidence="12" type="ORF">PHJA_000797500</name>
</gene>
<keyword evidence="4" id="KW-0472">Membrane</keyword>
<evidence type="ECO:0000256" key="3">
    <source>
        <dbReference type="ARBA" id="ARBA00022475"/>
    </source>
</evidence>
<proteinExistence type="inferred from homology"/>
<dbReference type="EMBL" id="BMAC01000127">
    <property type="protein sequence ID" value="GFP86537.1"/>
    <property type="molecule type" value="Genomic_DNA"/>
</dbReference>
<dbReference type="InterPro" id="IPR043325">
    <property type="entry name" value="LTSS"/>
</dbReference>
<protein>
    <submittedName>
        <fullName evidence="12">Non-specific lipid-transfer protein-like protein at2g13820</fullName>
    </submittedName>
</protein>
<comment type="caution">
    <text evidence="12">The sequence shown here is derived from an EMBL/GenBank/DDBJ whole genome shotgun (WGS) entry which is preliminary data.</text>
</comment>
<evidence type="ECO:0000256" key="10">
    <source>
        <dbReference type="SAM" id="SignalP"/>
    </source>
</evidence>
<comment type="similarity">
    <text evidence="2">Belongs to the plant LTP family.</text>
</comment>
<dbReference type="SUPFAM" id="SSF47699">
    <property type="entry name" value="Bifunctional inhibitor/lipid-transfer protein/seed storage 2S albumin"/>
    <property type="match status" value="1"/>
</dbReference>
<dbReference type="AlphaFoldDB" id="A0A830BGS9"/>
<evidence type="ECO:0000313" key="12">
    <source>
        <dbReference type="EMBL" id="GFP86537.1"/>
    </source>
</evidence>
<evidence type="ECO:0000256" key="7">
    <source>
        <dbReference type="ARBA" id="ARBA00023180"/>
    </source>
</evidence>